<reference evidence="17 18" key="1">
    <citation type="journal article" date="2018" name="Genome Biol. Evol.">
        <title>Multiple Roots of Fruiting Body Formation in Amoebozoa.</title>
        <authorList>
            <person name="Hillmann F."/>
            <person name="Forbes G."/>
            <person name="Novohradska S."/>
            <person name="Ferling I."/>
            <person name="Riege K."/>
            <person name="Groth M."/>
            <person name="Westermann M."/>
            <person name="Marz M."/>
            <person name="Spaller T."/>
            <person name="Winckler T."/>
            <person name="Schaap P."/>
            <person name="Glockner G."/>
        </authorList>
    </citation>
    <scope>NUCLEOTIDE SEQUENCE [LARGE SCALE GENOMIC DNA]</scope>
    <source>
        <strain evidence="17 18">Jena</strain>
    </source>
</reference>
<dbReference type="STRING" id="1890364.A0A2P6N4S9"/>
<dbReference type="InterPro" id="IPR048840">
    <property type="entry name" value="PolA_pol_NTPase"/>
</dbReference>
<dbReference type="GO" id="GO:0046872">
    <property type="term" value="F:metal ion binding"/>
    <property type="evidence" value="ECO:0007669"/>
    <property type="project" value="UniProtKB-KW"/>
</dbReference>
<comment type="similarity">
    <text evidence="3 11">Belongs to the poly(A) polymerase family.</text>
</comment>
<feature type="domain" description="Poly(A) polymerase central" evidence="15">
    <location>
        <begin position="208"/>
        <end position="354"/>
    </location>
</feature>
<dbReference type="InterPro" id="IPR011068">
    <property type="entry name" value="NuclTrfase_I-like_C"/>
</dbReference>
<dbReference type="FunFam" id="3.30.460.10:FF:000002">
    <property type="entry name" value="Poly(A) polymerase alpha, putative"/>
    <property type="match status" value="1"/>
</dbReference>
<keyword evidence="6 13" id="KW-0479">Metal-binding</keyword>
<proteinExistence type="inferred from homology"/>
<feature type="binding site" evidence="12">
    <location>
        <begin position="102"/>
        <end position="104"/>
    </location>
    <ligand>
        <name>ATP</name>
        <dbReference type="ChEBI" id="CHEBI:30616"/>
    </ligand>
</feature>
<dbReference type="GO" id="GO:1990817">
    <property type="term" value="F:poly(A) RNA polymerase activity"/>
    <property type="evidence" value="ECO:0007669"/>
    <property type="project" value="UniProtKB-UniRule"/>
</dbReference>
<dbReference type="PIRSF" id="PIRSF018425">
    <property type="entry name" value="PolyA_polymerase"/>
    <property type="match status" value="1"/>
</dbReference>
<dbReference type="FunCoup" id="A0A2P6N4S9">
    <property type="interactions" value="857"/>
</dbReference>
<evidence type="ECO:0000259" key="15">
    <source>
        <dbReference type="Pfam" id="PF04928"/>
    </source>
</evidence>
<dbReference type="GO" id="GO:0031123">
    <property type="term" value="P:RNA 3'-end processing"/>
    <property type="evidence" value="ECO:0007669"/>
    <property type="project" value="InterPro"/>
</dbReference>
<feature type="binding site" evidence="12">
    <location>
        <begin position="89"/>
        <end position="91"/>
    </location>
    <ligand>
        <name>ATP</name>
        <dbReference type="ChEBI" id="CHEBI:30616"/>
    </ligand>
</feature>
<dbReference type="PANTHER" id="PTHR10682:SF10">
    <property type="entry name" value="POLYNUCLEOTIDE ADENYLYLTRANSFERASE"/>
    <property type="match status" value="1"/>
</dbReference>
<evidence type="ECO:0000256" key="3">
    <source>
        <dbReference type="ARBA" id="ARBA00010912"/>
    </source>
</evidence>
<dbReference type="PANTHER" id="PTHR10682">
    <property type="entry name" value="POLY A POLYMERASE"/>
    <property type="match status" value="1"/>
</dbReference>
<feature type="binding site" evidence="12">
    <location>
        <position position="217"/>
    </location>
    <ligand>
        <name>ATP</name>
        <dbReference type="ChEBI" id="CHEBI:30616"/>
    </ligand>
</feature>
<evidence type="ECO:0000256" key="6">
    <source>
        <dbReference type="ARBA" id="ARBA00022723"/>
    </source>
</evidence>
<evidence type="ECO:0000259" key="16">
    <source>
        <dbReference type="Pfam" id="PF20750"/>
    </source>
</evidence>
<comment type="cofactor">
    <cofactor evidence="13">
        <name>Mg(2+)</name>
        <dbReference type="ChEBI" id="CHEBI:18420"/>
    </cofactor>
    <text evidence="13">Binds 2 magnesium ions. Also active with manganese.</text>
</comment>
<dbReference type="GO" id="GO:0005634">
    <property type="term" value="C:nucleus"/>
    <property type="evidence" value="ECO:0007669"/>
    <property type="project" value="UniProtKB-SubCell"/>
</dbReference>
<dbReference type="AlphaFoldDB" id="A0A2P6N4S9"/>
<dbReference type="CDD" id="cd05402">
    <property type="entry name" value="NT_PAP_TUTase"/>
    <property type="match status" value="1"/>
</dbReference>
<evidence type="ECO:0000256" key="7">
    <source>
        <dbReference type="ARBA" id="ARBA00022741"/>
    </source>
</evidence>
<evidence type="ECO:0000256" key="4">
    <source>
        <dbReference type="ARBA" id="ARBA00022664"/>
    </source>
</evidence>
<feature type="binding site" evidence="13">
    <location>
        <position position="104"/>
    </location>
    <ligand>
        <name>Mg(2+)</name>
        <dbReference type="ChEBI" id="CHEBI:18420"/>
        <label>1</label>
        <note>catalytic</note>
    </ligand>
</feature>
<dbReference type="EC" id="2.7.7.19" evidence="11"/>
<dbReference type="SUPFAM" id="SSF81301">
    <property type="entry name" value="Nucleotidyltransferase"/>
    <property type="match status" value="1"/>
</dbReference>
<evidence type="ECO:0000256" key="10">
    <source>
        <dbReference type="ARBA" id="ARBA00023242"/>
    </source>
</evidence>
<evidence type="ECO:0000256" key="9">
    <source>
        <dbReference type="ARBA" id="ARBA00022842"/>
    </source>
</evidence>
<keyword evidence="4 11" id="KW-0507">mRNA processing</keyword>
<comment type="subcellular location">
    <subcellularLocation>
        <location evidence="2 11">Nucleus</location>
    </subcellularLocation>
</comment>
<keyword evidence="10 11" id="KW-0539">Nucleus</keyword>
<evidence type="ECO:0000313" key="18">
    <source>
        <dbReference type="Proteomes" id="UP000241769"/>
    </source>
</evidence>
<comment type="cofactor">
    <cofactor evidence="1">
        <name>Mn(2+)</name>
        <dbReference type="ChEBI" id="CHEBI:29035"/>
    </cofactor>
</comment>
<dbReference type="OrthoDB" id="412748at2759"/>
<dbReference type="InParanoid" id="A0A2P6N4S9"/>
<dbReference type="Gene3D" id="3.30.460.10">
    <property type="entry name" value="Beta Polymerase, domain 2"/>
    <property type="match status" value="1"/>
</dbReference>
<evidence type="ECO:0000256" key="1">
    <source>
        <dbReference type="ARBA" id="ARBA00001936"/>
    </source>
</evidence>
<evidence type="ECO:0000259" key="14">
    <source>
        <dbReference type="Pfam" id="PF04926"/>
    </source>
</evidence>
<dbReference type="SUPFAM" id="SSF55003">
    <property type="entry name" value="PAP/Archaeal CCA-adding enzyme, C-terminal domain"/>
    <property type="match status" value="1"/>
</dbReference>
<dbReference type="GO" id="GO:0003723">
    <property type="term" value="F:RNA binding"/>
    <property type="evidence" value="ECO:0007669"/>
    <property type="project" value="UniProtKB-UniRule"/>
</dbReference>
<dbReference type="InterPro" id="IPR007010">
    <property type="entry name" value="PolA_pol_RNA-bd_dom"/>
</dbReference>
<keyword evidence="8 11" id="KW-0067">ATP-binding</keyword>
<feature type="binding site" evidence="13">
    <location>
        <position position="156"/>
    </location>
    <ligand>
        <name>Mg(2+)</name>
        <dbReference type="ChEBI" id="CHEBI:18420"/>
        <label>2</label>
        <note>catalytic</note>
    </ligand>
</feature>
<feature type="binding site" evidence="13">
    <location>
        <position position="102"/>
    </location>
    <ligand>
        <name>Mg(2+)</name>
        <dbReference type="ChEBI" id="CHEBI:18420"/>
        <label>1</label>
        <note>catalytic</note>
    </ligand>
</feature>
<dbReference type="EMBL" id="MDYQ01000203">
    <property type="protein sequence ID" value="PRP78954.1"/>
    <property type="molecule type" value="Genomic_DNA"/>
</dbReference>
<evidence type="ECO:0000256" key="11">
    <source>
        <dbReference type="PIRNR" id="PIRNR018425"/>
    </source>
</evidence>
<feature type="domain" description="Poly(A) polymerase nucleotidyltransferase" evidence="16">
    <location>
        <begin position="10"/>
        <end position="203"/>
    </location>
</feature>
<evidence type="ECO:0000313" key="17">
    <source>
        <dbReference type="EMBL" id="PRP78954.1"/>
    </source>
</evidence>
<protein>
    <recommendedName>
        <fullName evidence="11">Poly(A) polymerase</fullName>
        <ecNumber evidence="11">2.7.7.19</ecNumber>
    </recommendedName>
</protein>
<dbReference type="Pfam" id="PF04928">
    <property type="entry name" value="PAP_central"/>
    <property type="match status" value="1"/>
</dbReference>
<dbReference type="Gene3D" id="1.10.1410.10">
    <property type="match status" value="1"/>
</dbReference>
<evidence type="ECO:0000256" key="8">
    <source>
        <dbReference type="ARBA" id="ARBA00022840"/>
    </source>
</evidence>
<dbReference type="Proteomes" id="UP000241769">
    <property type="component" value="Unassembled WGS sequence"/>
</dbReference>
<dbReference type="FunFam" id="1.10.1410.10:FF:000001">
    <property type="entry name" value="Putative poly(A) polymerase gamma"/>
    <property type="match status" value="1"/>
</dbReference>
<evidence type="ECO:0000256" key="13">
    <source>
        <dbReference type="PIRSR" id="PIRSR018425-2"/>
    </source>
</evidence>
<keyword evidence="9 13" id="KW-0460">Magnesium</keyword>
<dbReference type="Gene3D" id="3.30.70.590">
    <property type="entry name" value="Poly(A) polymerase predicted RNA binding domain"/>
    <property type="match status" value="1"/>
</dbReference>
<name>A0A2P6N4S9_9EUKA</name>
<accession>A0A2P6N4S9</accession>
<evidence type="ECO:0000256" key="5">
    <source>
        <dbReference type="ARBA" id="ARBA00022679"/>
    </source>
</evidence>
<feature type="domain" description="Poly(A) polymerase RNA-binding" evidence="14">
    <location>
        <begin position="357"/>
        <end position="507"/>
    </location>
</feature>
<dbReference type="GO" id="GO:0005524">
    <property type="term" value="F:ATP binding"/>
    <property type="evidence" value="ECO:0007669"/>
    <property type="project" value="UniProtKB-UniRule"/>
</dbReference>
<evidence type="ECO:0000256" key="12">
    <source>
        <dbReference type="PIRSR" id="PIRSR018425-1"/>
    </source>
</evidence>
<gene>
    <name evidence="17" type="ORF">PROFUN_13266</name>
</gene>
<comment type="catalytic activity">
    <reaction evidence="11">
        <text>RNA(n) + ATP = RNA(n)-3'-adenine ribonucleotide + diphosphate</text>
        <dbReference type="Rhea" id="RHEA:11332"/>
        <dbReference type="Rhea" id="RHEA-COMP:14527"/>
        <dbReference type="Rhea" id="RHEA-COMP:17347"/>
        <dbReference type="ChEBI" id="CHEBI:30616"/>
        <dbReference type="ChEBI" id="CHEBI:33019"/>
        <dbReference type="ChEBI" id="CHEBI:140395"/>
        <dbReference type="ChEBI" id="CHEBI:173115"/>
        <dbReference type="EC" id="2.7.7.19"/>
    </reaction>
</comment>
<comment type="function">
    <text evidence="11">Polymerase that creates the 3'-poly(A) tail of mRNA's.</text>
</comment>
<keyword evidence="5 11" id="KW-0808">Transferase</keyword>
<evidence type="ECO:0000256" key="2">
    <source>
        <dbReference type="ARBA" id="ARBA00004123"/>
    </source>
</evidence>
<feature type="binding site" evidence="13">
    <location>
        <position position="102"/>
    </location>
    <ligand>
        <name>Mg(2+)</name>
        <dbReference type="ChEBI" id="CHEBI:18420"/>
        <label>2</label>
        <note>catalytic</note>
    </ligand>
</feature>
<dbReference type="InterPro" id="IPR007012">
    <property type="entry name" value="PolA_pol_cen_dom"/>
</dbReference>
<feature type="binding site" evidence="12">
    <location>
        <position position="226"/>
    </location>
    <ligand>
        <name>ATP</name>
        <dbReference type="ChEBI" id="CHEBI:30616"/>
    </ligand>
</feature>
<feature type="binding site" evidence="13">
    <location>
        <position position="104"/>
    </location>
    <ligand>
        <name>Mg(2+)</name>
        <dbReference type="ChEBI" id="CHEBI:18420"/>
        <label>2</label>
        <note>catalytic</note>
    </ligand>
</feature>
<dbReference type="SUPFAM" id="SSF81631">
    <property type="entry name" value="PAP/OAS1 substrate-binding domain"/>
    <property type="match status" value="1"/>
</dbReference>
<dbReference type="InterPro" id="IPR043519">
    <property type="entry name" value="NT_sf"/>
</dbReference>
<organism evidence="17 18">
    <name type="scientific">Planoprotostelium fungivorum</name>
    <dbReference type="NCBI Taxonomy" id="1890364"/>
    <lineage>
        <taxon>Eukaryota</taxon>
        <taxon>Amoebozoa</taxon>
        <taxon>Evosea</taxon>
        <taxon>Variosea</taxon>
        <taxon>Cavosteliida</taxon>
        <taxon>Cavosteliaceae</taxon>
        <taxon>Planoprotostelium</taxon>
    </lineage>
</organism>
<dbReference type="InterPro" id="IPR014492">
    <property type="entry name" value="PolyA_polymerase"/>
</dbReference>
<sequence>MNAEGKIHFGTTEPISLAQPTSEELRQTKELESTLVQNNLYEPEEERNLREETLGKLTVIVKDWVRQVGIKRGMNDHSAREAGAKVYTFGSYRLGVHGSGTDIDTLCVAPRHVDRSEFFTTLVEMLQRNPQVTKLTSVQDANVPVINMRFGGVEIDLLYARLAHQNIPEELDLLDHNNLRNIDEKSVLSLNGCRVTDQILKLVPNIPNFRTALRCIKLWAKKRGIYSNVLGYLGGISWALLMARICQLYPNACPSHLVSRFFRVYDQWKWPNPVLLNTIADLNLGNGMKVWNPRANPKDKLHLMPIITPAYPAMNSTYNVSESTLSLLKKEFVRGSLVTGEIDKGNAKWDALFEPSDFFHRYKVYVKLMIMANSEEEHRKWEGWVESRLRTLIPGLEKTSHIKYAHPCPNSFVCHITEKKVISTENPEGGEEKYQTEISRYCSTFFLGLELDLPEGARPIIDLSPAVNEFSERVYNWNGKSESMEITVESVSRLNLPDYVFPNGQKPVAKKRIVRKRVAPGLANPDAKKARGEVTKIEQTITTESSVHPIKSLDFPGEKGLRPRHSYSAEKAEDNANAALPAKTPSVSVLDKETDELELIPQQSGRPPASKLFYGGIELPDISGDYNEGFYEVFRQLLRFSFTLNII</sequence>
<comment type="caution">
    <text evidence="17">The sequence shown here is derived from an EMBL/GenBank/DDBJ whole genome shotgun (WGS) entry which is preliminary data.</text>
</comment>
<feature type="binding site" evidence="12">
    <location>
        <position position="156"/>
    </location>
    <ligand>
        <name>ATP</name>
        <dbReference type="ChEBI" id="CHEBI:30616"/>
    </ligand>
</feature>
<dbReference type="Pfam" id="PF04926">
    <property type="entry name" value="PAP_RNA-bind"/>
    <property type="match status" value="1"/>
</dbReference>
<dbReference type="GO" id="GO:0006397">
    <property type="term" value="P:mRNA processing"/>
    <property type="evidence" value="ECO:0007669"/>
    <property type="project" value="UniProtKB-KW"/>
</dbReference>
<keyword evidence="7 11" id="KW-0547">Nucleotide-binding</keyword>
<dbReference type="Pfam" id="PF20750">
    <property type="entry name" value="PAP_NTPase"/>
    <property type="match status" value="1"/>
</dbReference>
<keyword evidence="18" id="KW-1185">Reference proteome</keyword>